<dbReference type="Proteomes" id="UP001519460">
    <property type="component" value="Unassembled WGS sequence"/>
</dbReference>
<name>A0ABD0LZK1_9CAEN</name>
<feature type="compositionally biased region" description="Polar residues" evidence="1">
    <location>
        <begin position="59"/>
        <end position="74"/>
    </location>
</feature>
<keyword evidence="2" id="KW-1133">Transmembrane helix</keyword>
<evidence type="ECO:0000256" key="1">
    <source>
        <dbReference type="SAM" id="MobiDB-lite"/>
    </source>
</evidence>
<organism evidence="3 4">
    <name type="scientific">Batillaria attramentaria</name>
    <dbReference type="NCBI Taxonomy" id="370345"/>
    <lineage>
        <taxon>Eukaryota</taxon>
        <taxon>Metazoa</taxon>
        <taxon>Spiralia</taxon>
        <taxon>Lophotrochozoa</taxon>
        <taxon>Mollusca</taxon>
        <taxon>Gastropoda</taxon>
        <taxon>Caenogastropoda</taxon>
        <taxon>Sorbeoconcha</taxon>
        <taxon>Cerithioidea</taxon>
        <taxon>Batillariidae</taxon>
        <taxon>Batillaria</taxon>
    </lineage>
</organism>
<keyword evidence="2" id="KW-0472">Membrane</keyword>
<evidence type="ECO:0000313" key="3">
    <source>
        <dbReference type="EMBL" id="KAK7504962.1"/>
    </source>
</evidence>
<reference evidence="3 4" key="1">
    <citation type="journal article" date="2023" name="Sci. Data">
        <title>Genome assembly of the Korean intertidal mud-creeper Batillaria attramentaria.</title>
        <authorList>
            <person name="Patra A.K."/>
            <person name="Ho P.T."/>
            <person name="Jun S."/>
            <person name="Lee S.J."/>
            <person name="Kim Y."/>
            <person name="Won Y.J."/>
        </authorList>
    </citation>
    <scope>NUCLEOTIDE SEQUENCE [LARGE SCALE GENOMIC DNA]</scope>
    <source>
        <strain evidence="3">Wonlab-2016</strain>
    </source>
</reference>
<sequence>MSARSQESSTPSDTNKTGRGTHSYVVSLLGFLVCLVIMAVFTLLYCYFRCRQRQRDHSVTANSQQEAQRQTRCTAQPGRLPRAHAQPPCASHSTTIVPPATTQHCAFGCQDGRQEVTSGVSNHALNASVESPPPPYDELVADEAKNCCVTTPPSYEEAVSGGPTSLVHRASFCHGSSVDGAPGP</sequence>
<feature type="region of interest" description="Disordered" evidence="1">
    <location>
        <begin position="59"/>
        <end position="92"/>
    </location>
</feature>
<feature type="transmembrane region" description="Helical" evidence="2">
    <location>
        <begin position="24"/>
        <end position="48"/>
    </location>
</feature>
<keyword evidence="2" id="KW-0812">Transmembrane</keyword>
<dbReference type="AlphaFoldDB" id="A0ABD0LZK1"/>
<comment type="caution">
    <text evidence="3">The sequence shown here is derived from an EMBL/GenBank/DDBJ whole genome shotgun (WGS) entry which is preliminary data.</text>
</comment>
<gene>
    <name evidence="3" type="ORF">BaRGS_00003990</name>
</gene>
<accession>A0ABD0LZK1</accession>
<keyword evidence="4" id="KW-1185">Reference proteome</keyword>
<proteinExistence type="predicted"/>
<evidence type="ECO:0000256" key="2">
    <source>
        <dbReference type="SAM" id="Phobius"/>
    </source>
</evidence>
<protein>
    <submittedName>
        <fullName evidence="3">Uncharacterized protein</fullName>
    </submittedName>
</protein>
<dbReference type="EMBL" id="JACVVK020000013">
    <property type="protein sequence ID" value="KAK7504962.1"/>
    <property type="molecule type" value="Genomic_DNA"/>
</dbReference>
<evidence type="ECO:0000313" key="4">
    <source>
        <dbReference type="Proteomes" id="UP001519460"/>
    </source>
</evidence>